<evidence type="ECO:0000256" key="2">
    <source>
        <dbReference type="SAM" id="SignalP"/>
    </source>
</evidence>
<dbReference type="InterPro" id="IPR006311">
    <property type="entry name" value="TAT_signal"/>
</dbReference>
<dbReference type="InterPro" id="IPR008965">
    <property type="entry name" value="CBM2/CBM3_carb-bd_dom_sf"/>
</dbReference>
<feature type="chain" id="PRO_5045992387" description="CBM2 domain-containing protein" evidence="2">
    <location>
        <begin position="32"/>
        <end position="193"/>
    </location>
</feature>
<dbReference type="EMBL" id="WVUH01000410">
    <property type="protein sequence ID" value="MBO4210119.1"/>
    <property type="molecule type" value="Genomic_DNA"/>
</dbReference>
<dbReference type="Pfam" id="PF00553">
    <property type="entry name" value="CBM_2"/>
    <property type="match status" value="1"/>
</dbReference>
<proteinExistence type="predicted"/>
<comment type="caution">
    <text evidence="4">The sequence shown here is derived from an EMBL/GenBank/DDBJ whole genome shotgun (WGS) entry which is preliminary data.</text>
</comment>
<dbReference type="SUPFAM" id="SSF49384">
    <property type="entry name" value="Carbohydrate-binding domain"/>
    <property type="match status" value="1"/>
</dbReference>
<reference evidence="4 5" key="1">
    <citation type="submission" date="2019-12" db="EMBL/GenBank/DDBJ databases">
        <title>Whole genome sequencing of endophytic Actinobacterium Micromonospora sp. MPMI6T.</title>
        <authorList>
            <person name="Evv R."/>
            <person name="Podile A.R."/>
        </authorList>
    </citation>
    <scope>NUCLEOTIDE SEQUENCE [LARGE SCALE GENOMIC DNA]</scope>
    <source>
        <strain evidence="4 5">MPMI6</strain>
    </source>
</reference>
<feature type="region of interest" description="Disordered" evidence="1">
    <location>
        <begin position="140"/>
        <end position="193"/>
    </location>
</feature>
<accession>A0ABS3W016</accession>
<evidence type="ECO:0000256" key="1">
    <source>
        <dbReference type="SAM" id="MobiDB-lite"/>
    </source>
</evidence>
<feature type="compositionally biased region" description="Low complexity" evidence="1">
    <location>
        <begin position="153"/>
        <end position="193"/>
    </location>
</feature>
<dbReference type="Proteomes" id="UP000823521">
    <property type="component" value="Unassembled WGS sequence"/>
</dbReference>
<name>A0ABS3W016_MICEH</name>
<organism evidence="4 5">
    <name type="scientific">Micromonospora echinofusca</name>
    <dbReference type="NCBI Taxonomy" id="47858"/>
    <lineage>
        <taxon>Bacteria</taxon>
        <taxon>Bacillati</taxon>
        <taxon>Actinomycetota</taxon>
        <taxon>Actinomycetes</taxon>
        <taxon>Micromonosporales</taxon>
        <taxon>Micromonosporaceae</taxon>
        <taxon>Micromonospora</taxon>
    </lineage>
</organism>
<evidence type="ECO:0000313" key="5">
    <source>
        <dbReference type="Proteomes" id="UP000823521"/>
    </source>
</evidence>
<sequence>MAHIPRLSRRNLVVAGAIGALTMGTSVALPAADATAATGCAVTYTTSSWTGEFTAAITIKNLGDPVNGWTLGFTFPDSGQKVGQGWSATYSQTGSSVTAKDLGYNASLTTGASTSIGFNGTWTTSNPAPTSFTLNGTVCTGSTTPTTAPPPTTATTTPRSTPSPTTGGPTCCGSACTSRRTATRPTRPCSPTG</sequence>
<gene>
    <name evidence="4" type="ORF">GSF22_29610</name>
</gene>
<keyword evidence="5" id="KW-1185">Reference proteome</keyword>
<dbReference type="InterPro" id="IPR001919">
    <property type="entry name" value="CBD2"/>
</dbReference>
<protein>
    <recommendedName>
        <fullName evidence="3">CBM2 domain-containing protein</fullName>
    </recommendedName>
</protein>
<evidence type="ECO:0000313" key="4">
    <source>
        <dbReference type="EMBL" id="MBO4210119.1"/>
    </source>
</evidence>
<dbReference type="PROSITE" id="PS51318">
    <property type="entry name" value="TAT"/>
    <property type="match status" value="1"/>
</dbReference>
<evidence type="ECO:0000259" key="3">
    <source>
        <dbReference type="PROSITE" id="PS51173"/>
    </source>
</evidence>
<feature type="signal peptide" evidence="2">
    <location>
        <begin position="1"/>
        <end position="31"/>
    </location>
</feature>
<dbReference type="SMART" id="SM00637">
    <property type="entry name" value="CBD_II"/>
    <property type="match status" value="1"/>
</dbReference>
<dbReference type="Gene3D" id="2.60.40.290">
    <property type="match status" value="1"/>
</dbReference>
<dbReference type="RefSeq" id="WP_244454366.1">
    <property type="nucleotide sequence ID" value="NZ_WVUH01000410.1"/>
</dbReference>
<keyword evidence="2" id="KW-0732">Signal</keyword>
<feature type="domain" description="CBM2" evidence="3">
    <location>
        <begin position="33"/>
        <end position="142"/>
    </location>
</feature>
<dbReference type="InterPro" id="IPR012291">
    <property type="entry name" value="CBM2_carb-bd_dom_sf"/>
</dbReference>
<dbReference type="PROSITE" id="PS51173">
    <property type="entry name" value="CBM2"/>
    <property type="match status" value="1"/>
</dbReference>